<dbReference type="OrthoDB" id="3778270at2"/>
<keyword evidence="2" id="KW-1185">Reference proteome</keyword>
<dbReference type="Pfam" id="PF04075">
    <property type="entry name" value="F420H2_quin_red"/>
    <property type="match status" value="1"/>
</dbReference>
<evidence type="ECO:0000313" key="1">
    <source>
        <dbReference type="EMBL" id="TFB80489.1"/>
    </source>
</evidence>
<dbReference type="SUPFAM" id="SSF50475">
    <property type="entry name" value="FMN-binding split barrel"/>
    <property type="match status" value="1"/>
</dbReference>
<dbReference type="GO" id="GO:0016491">
    <property type="term" value="F:oxidoreductase activity"/>
    <property type="evidence" value="ECO:0007669"/>
    <property type="project" value="InterPro"/>
</dbReference>
<gene>
    <name evidence="1" type="ORF">E3N84_10870</name>
</gene>
<protein>
    <submittedName>
        <fullName evidence="1">Nitroreductase family deazaflavin-dependent oxidoreductase</fullName>
    </submittedName>
</protein>
<accession>A0A4R8VBX6</accession>
<reference evidence="1 2" key="1">
    <citation type="submission" date="2019-03" db="EMBL/GenBank/DDBJ databases">
        <title>Genomics of glacier-inhabiting Cryobacterium strains.</title>
        <authorList>
            <person name="Liu Q."/>
            <person name="Xin Y.-H."/>
        </authorList>
    </citation>
    <scope>NUCLEOTIDE SEQUENCE [LARGE SCALE GENOMIC DNA]</scope>
    <source>
        <strain evidence="1 2">CGMCC 1.10440</strain>
    </source>
</reference>
<dbReference type="InterPro" id="IPR004378">
    <property type="entry name" value="F420H2_quin_Rdtase"/>
</dbReference>
<sequence length="155" mass="17228">MAGELGARLLKERWLVRAPIAIFRVGLGFLFAGRLLLLEHVGRSSGLPRHVALEVLTRPSRDEVIIASGFGKMSQWFQNLQANPHCHVSIGTRRRVPATASVLPADEAARLLDDYRDAHPKLWSVLDDSMTQLRGSTDYELPLVRLTLQSTGPTH</sequence>
<dbReference type="InterPro" id="IPR012349">
    <property type="entry name" value="Split_barrel_FMN-bd"/>
</dbReference>
<dbReference type="RefSeq" id="WP_104096343.1">
    <property type="nucleotide sequence ID" value="NZ_JACHBP010000001.1"/>
</dbReference>
<dbReference type="EMBL" id="SOFI01000003">
    <property type="protein sequence ID" value="TFB80489.1"/>
    <property type="molecule type" value="Genomic_DNA"/>
</dbReference>
<dbReference type="Proteomes" id="UP000298488">
    <property type="component" value="Unassembled WGS sequence"/>
</dbReference>
<name>A0A4R8VBX6_9MICO</name>
<organism evidence="1 2">
    <name type="scientific">Terrimesophilobacter mesophilus</name>
    <dbReference type="NCBI Taxonomy" id="433647"/>
    <lineage>
        <taxon>Bacteria</taxon>
        <taxon>Bacillati</taxon>
        <taxon>Actinomycetota</taxon>
        <taxon>Actinomycetes</taxon>
        <taxon>Micrococcales</taxon>
        <taxon>Microbacteriaceae</taxon>
        <taxon>Terrimesophilobacter</taxon>
    </lineage>
</organism>
<dbReference type="AlphaFoldDB" id="A0A4R8VBX6"/>
<dbReference type="Gene3D" id="2.30.110.10">
    <property type="entry name" value="Electron Transport, Fmn-binding Protein, Chain A"/>
    <property type="match status" value="1"/>
</dbReference>
<evidence type="ECO:0000313" key="2">
    <source>
        <dbReference type="Proteomes" id="UP000298488"/>
    </source>
</evidence>
<proteinExistence type="predicted"/>
<comment type="caution">
    <text evidence="1">The sequence shown here is derived from an EMBL/GenBank/DDBJ whole genome shotgun (WGS) entry which is preliminary data.</text>
</comment>
<dbReference type="NCBIfam" id="TIGR00026">
    <property type="entry name" value="hi_GC_TIGR00026"/>
    <property type="match status" value="1"/>
</dbReference>